<dbReference type="AlphaFoldDB" id="A0A919CG74"/>
<dbReference type="Pfam" id="PF13560">
    <property type="entry name" value="HTH_31"/>
    <property type="match status" value="1"/>
</dbReference>
<evidence type="ECO:0000313" key="3">
    <source>
        <dbReference type="Proteomes" id="UP000638353"/>
    </source>
</evidence>
<dbReference type="Gene3D" id="1.10.260.40">
    <property type="entry name" value="lambda repressor-like DNA-binding domains"/>
    <property type="match status" value="1"/>
</dbReference>
<dbReference type="Proteomes" id="UP000638353">
    <property type="component" value="Unassembled WGS sequence"/>
</dbReference>
<dbReference type="SMART" id="SM00530">
    <property type="entry name" value="HTH_XRE"/>
    <property type="match status" value="1"/>
</dbReference>
<feature type="domain" description="HTH cro/C1-type" evidence="1">
    <location>
        <begin position="144"/>
        <end position="242"/>
    </location>
</feature>
<dbReference type="GO" id="GO:0003677">
    <property type="term" value="F:DNA binding"/>
    <property type="evidence" value="ECO:0007669"/>
    <property type="project" value="InterPro"/>
</dbReference>
<protein>
    <recommendedName>
        <fullName evidence="1">HTH cro/C1-type domain-containing protein</fullName>
    </recommendedName>
</protein>
<evidence type="ECO:0000259" key="1">
    <source>
        <dbReference type="SMART" id="SM00530"/>
    </source>
</evidence>
<comment type="caution">
    <text evidence="2">The sequence shown here is derived from an EMBL/GenBank/DDBJ whole genome shotgun (WGS) entry which is preliminary data.</text>
</comment>
<accession>A0A919CG74</accession>
<organism evidence="2 3">
    <name type="scientific">Streptomyces finlayi</name>
    <dbReference type="NCBI Taxonomy" id="67296"/>
    <lineage>
        <taxon>Bacteria</taxon>
        <taxon>Bacillati</taxon>
        <taxon>Actinomycetota</taxon>
        <taxon>Actinomycetes</taxon>
        <taxon>Kitasatosporales</taxon>
        <taxon>Streptomycetaceae</taxon>
        <taxon>Streptomyces</taxon>
    </lineage>
</organism>
<dbReference type="InterPro" id="IPR001387">
    <property type="entry name" value="Cro/C1-type_HTH"/>
</dbReference>
<evidence type="ECO:0000313" key="2">
    <source>
        <dbReference type="EMBL" id="GHD19900.1"/>
    </source>
</evidence>
<reference evidence="2" key="2">
    <citation type="submission" date="2020-09" db="EMBL/GenBank/DDBJ databases">
        <authorList>
            <person name="Sun Q."/>
            <person name="Ohkuma M."/>
        </authorList>
    </citation>
    <scope>NUCLEOTIDE SEQUENCE</scope>
    <source>
        <strain evidence="2">JCM 4637</strain>
    </source>
</reference>
<dbReference type="InterPro" id="IPR010982">
    <property type="entry name" value="Lambda_DNA-bd_dom_sf"/>
</dbReference>
<dbReference type="CDD" id="cd00093">
    <property type="entry name" value="HTH_XRE"/>
    <property type="match status" value="1"/>
</dbReference>
<name>A0A919CG74_9ACTN</name>
<dbReference type="EMBL" id="BMVC01000037">
    <property type="protein sequence ID" value="GHD19900.1"/>
    <property type="molecule type" value="Genomic_DNA"/>
</dbReference>
<sequence>MHPTTHTDGPRPRKCPYCGGEFFRNSRGGRPRTYCSSRCRSAAFRARRTVPQPTPYAHELALIGQSVAARASLVSRAATLSEPAPPAEPLKAGLALQRDLDDYLAIAVREALERGASWSDIAELMPAGISSLKSRFSAAHAAQVLRARRARRPGTPSLLADQDQAVGHTPAAAAQDRAKERGALATALSHLHRRSGLSLRKLAADADLSASYVYRLMAAERFPSWTAVERIARSAGRSPADFLDLWHHAHGTLPDQPERPSHQEALAAFQGTVRGLHLAAGCPTADDVVHRIACCARWEQPLIGALLSTTGASSRTHHLRAETVAALATALCGDPARLKSRWDALQEAVPHPTLSAGAFG</sequence>
<dbReference type="SUPFAM" id="SSF47413">
    <property type="entry name" value="lambda repressor-like DNA-binding domains"/>
    <property type="match status" value="1"/>
</dbReference>
<reference evidence="2" key="1">
    <citation type="journal article" date="2014" name="Int. J. Syst. Evol. Microbiol.">
        <title>Complete genome sequence of Corynebacterium casei LMG S-19264T (=DSM 44701T), isolated from a smear-ripened cheese.</title>
        <authorList>
            <consortium name="US DOE Joint Genome Institute (JGI-PGF)"/>
            <person name="Walter F."/>
            <person name="Albersmeier A."/>
            <person name="Kalinowski J."/>
            <person name="Ruckert C."/>
        </authorList>
    </citation>
    <scope>NUCLEOTIDE SEQUENCE</scope>
    <source>
        <strain evidence="2">JCM 4637</strain>
    </source>
</reference>
<proteinExistence type="predicted"/>
<dbReference type="RefSeq" id="WP_189828680.1">
    <property type="nucleotide sequence ID" value="NZ_BMVC01000037.1"/>
</dbReference>
<gene>
    <name evidence="2" type="ORF">GCM10010334_83900</name>
</gene>